<feature type="transmembrane region" description="Helical" evidence="14">
    <location>
        <begin position="285"/>
        <end position="301"/>
    </location>
</feature>
<comment type="pathway">
    <text evidence="2">Protein modification; protein glycosylation.</text>
</comment>
<evidence type="ECO:0000256" key="9">
    <source>
        <dbReference type="ARBA" id="ARBA00022824"/>
    </source>
</evidence>
<comment type="caution">
    <text evidence="14">Lacks conserved residue(s) required for the propagation of feature annotation.</text>
</comment>
<evidence type="ECO:0000256" key="11">
    <source>
        <dbReference type="ARBA" id="ARBA00023136"/>
    </source>
</evidence>
<keyword evidence="10 14" id="KW-1133">Transmembrane helix</keyword>
<feature type="transmembrane region" description="Helical" evidence="14">
    <location>
        <begin position="103"/>
        <end position="128"/>
    </location>
</feature>
<dbReference type="PANTHER" id="PTHR12989">
    <property type="entry name" value="ALPHA-1,2-GLUCOSYLTRANSFERASE ALG10"/>
    <property type="match status" value="1"/>
</dbReference>
<dbReference type="PIRSF" id="PIRSF028810">
    <property type="entry name" value="Alpha1_2_glucosyltferase_Alg10"/>
    <property type="match status" value="1"/>
</dbReference>
<gene>
    <name evidence="15" type="ORF">LAMI_0G02366G</name>
</gene>
<evidence type="ECO:0000256" key="4">
    <source>
        <dbReference type="ARBA" id="ARBA00011967"/>
    </source>
</evidence>
<evidence type="ECO:0000256" key="10">
    <source>
        <dbReference type="ARBA" id="ARBA00022989"/>
    </source>
</evidence>
<proteinExistence type="inferred from homology"/>
<evidence type="ECO:0000256" key="6">
    <source>
        <dbReference type="ARBA" id="ARBA00022676"/>
    </source>
</evidence>
<dbReference type="Proteomes" id="UP000191024">
    <property type="component" value="Chromosome G"/>
</dbReference>
<evidence type="ECO:0000256" key="5">
    <source>
        <dbReference type="ARBA" id="ARBA00018512"/>
    </source>
</evidence>
<keyword evidence="8 14" id="KW-0812">Transmembrane</keyword>
<evidence type="ECO:0000313" key="15">
    <source>
        <dbReference type="EMBL" id="SCV00023.1"/>
    </source>
</evidence>
<sequence>MPKEGDISSEKFHQELEQDIKRNVEFGFLFNLLSWPAVAIITSIVFYRFNKNVVPFAFIDEVFHLGQTVQYINGNWKSWDPKITTPPGLYVLGWIQYKLLHGFVAWSPLTALRLLNLFGGLIVWPWVVLRPLFLFSAVKFWPINLMCFPLLFTFYFLYYTDVWSTIFIVESLTLAITLPFGERKSIWASALCGLVSCLFRQTNIVWNLFVMIIVIERRALIQRDFNNVHFNNYLKLIIHSLENFHQLVLPYALNFMLFLAFLAYNRSITLGDKSNHTAGIHLVQFFYCIAFIAIFSAPIWISRRFVRGYLRYTLDHPLGLVFQWLGMVILIRYFTRAHPFLLADNRHYTFYLFKKIITRNKFFKYLVMPASYHFSIYSYMSVMHSNIIHFHPILPIEIKSPVDLPVQLTHISWTALLVCTFITVVPSPLFEPRYYILPYIFWRIFVSGSPESYLADRIVELTGVHRLSREFLWFALINVFTLTVFAFKPIVWQTESFPQRIIW</sequence>
<dbReference type="InterPro" id="IPR016900">
    <property type="entry name" value="Alg10"/>
</dbReference>
<evidence type="ECO:0000256" key="14">
    <source>
        <dbReference type="PIRNR" id="PIRNR028810"/>
    </source>
</evidence>
<reference evidence="15 16" key="1">
    <citation type="submission" date="2016-03" db="EMBL/GenBank/DDBJ databases">
        <authorList>
            <person name="Devillers H."/>
        </authorList>
    </citation>
    <scope>NUCLEOTIDE SEQUENCE [LARGE SCALE GENOMIC DNA]</scope>
    <source>
        <strain evidence="15">CBS 11717</strain>
    </source>
</reference>
<evidence type="ECO:0000313" key="16">
    <source>
        <dbReference type="Proteomes" id="UP000191024"/>
    </source>
</evidence>
<dbReference type="PANTHER" id="PTHR12989:SF10">
    <property type="entry name" value="DOL-P-GLC:GLC(2)MAN(9)GLCNAC(2)-PP-DOL ALPHA-1,2-GLUCOSYLTRANSFERASE-RELATED"/>
    <property type="match status" value="1"/>
</dbReference>
<dbReference type="EMBL" id="LT598469">
    <property type="protein sequence ID" value="SCV00023.1"/>
    <property type="molecule type" value="Genomic_DNA"/>
</dbReference>
<keyword evidence="11 14" id="KW-0472">Membrane</keyword>
<keyword evidence="6 14" id="KW-0328">Glycosyltransferase</keyword>
<evidence type="ECO:0000256" key="8">
    <source>
        <dbReference type="ARBA" id="ARBA00022692"/>
    </source>
</evidence>
<evidence type="ECO:0000256" key="2">
    <source>
        <dbReference type="ARBA" id="ARBA00004922"/>
    </source>
</evidence>
<comment type="catalytic activity">
    <reaction evidence="13">
        <text>an alpha-D-Glc-(1-&gt;3)-alpha-D-Glc-(1-&gt;3)-alpha-D-Man-(1-&gt;2)-alpha-D-Man-(1-&gt;2)-alpha-D-Man-(1-&gt;3)-[alpha-D-Man-(1-&gt;2)-alpha-D-Man-(1-&gt;3)-[alpha-D-Man-(1-&gt;2)-alpha-D-Man-(1-&gt;6)]-alpha-D-Man-(1-&gt;6)]-beta-D-Man-(1-&gt;4)-beta-D-GlcNAc-(1-&gt;4)-alpha-D-GlcNAc-diphospho-di-trans,poly-cis-dolichol + a di-trans,poly-cis-dolichyl beta-D-glucosyl phosphate = a alpha-D-Glc-(1-&gt;2)-alpha-D-Glc-(1-&gt;3)-alpha-D-Glc-(1-&gt;3)-alpha-D-Man-(1-&gt;2)-alpha-D-Man-(1-&gt;2)-alpha-D-Man-(1-&gt;3)-[alpha-D-Man-(1-&gt;2)-alpha-D-Man-(1-&gt;3)-[alpha-D-Man-(1-&gt;2)-alpha-D-Man-(1-&gt;6)]-alpha-D-Man-(1-&gt;6)]-beta-D-Man-(1-&gt;4)-beta-D-GlcNAc-(1-&gt;4)-alpha-D-GlcNAc-diphospho-di-trans,poly-cis-dolichol + a di-trans,poly-cis-dolichyl phosphate + H(+)</text>
        <dbReference type="Rhea" id="RHEA:29543"/>
        <dbReference type="Rhea" id="RHEA-COMP:19498"/>
        <dbReference type="Rhea" id="RHEA-COMP:19502"/>
        <dbReference type="Rhea" id="RHEA-COMP:19512"/>
        <dbReference type="Rhea" id="RHEA-COMP:19522"/>
        <dbReference type="ChEBI" id="CHEBI:15378"/>
        <dbReference type="ChEBI" id="CHEBI:57525"/>
        <dbReference type="ChEBI" id="CHEBI:57683"/>
        <dbReference type="ChEBI" id="CHEBI:132522"/>
        <dbReference type="ChEBI" id="CHEBI:132523"/>
        <dbReference type="EC" id="2.4.1.256"/>
    </reaction>
    <physiologicalReaction direction="left-to-right" evidence="13">
        <dbReference type="Rhea" id="RHEA:29544"/>
    </physiologicalReaction>
</comment>
<evidence type="ECO:0000256" key="1">
    <source>
        <dbReference type="ARBA" id="ARBA00004477"/>
    </source>
</evidence>
<evidence type="ECO:0000256" key="7">
    <source>
        <dbReference type="ARBA" id="ARBA00022679"/>
    </source>
</evidence>
<name>A0A1G4K7S8_9SACH</name>
<feature type="transmembrane region" description="Helical" evidence="14">
    <location>
        <begin position="188"/>
        <end position="215"/>
    </location>
</feature>
<keyword evidence="9" id="KW-0256">Endoplasmic reticulum</keyword>
<evidence type="ECO:0000256" key="3">
    <source>
        <dbReference type="ARBA" id="ARBA00010600"/>
    </source>
</evidence>
<keyword evidence="16" id="KW-1185">Reference proteome</keyword>
<dbReference type="EC" id="2.4.1.256" evidence="4 14"/>
<feature type="transmembrane region" description="Helical" evidence="14">
    <location>
        <begin position="28"/>
        <end position="49"/>
    </location>
</feature>
<dbReference type="STRING" id="1230905.A0A1G4K7S8"/>
<protein>
    <recommendedName>
        <fullName evidence="5 14">Dol-P-Glc:Glc(2)Man(9)GlcNAc(2)-PP-Dol alpha-1,2-glucosyltransferase</fullName>
        <ecNumber evidence="4 14">2.4.1.256</ecNumber>
    </recommendedName>
</protein>
<evidence type="ECO:0000256" key="13">
    <source>
        <dbReference type="ARBA" id="ARBA00048064"/>
    </source>
</evidence>
<comment type="similarity">
    <text evidence="3 14">Belongs to the ALG10 glucosyltransferase family.</text>
</comment>
<feature type="transmembrane region" description="Helical" evidence="14">
    <location>
        <begin position="321"/>
        <end position="341"/>
    </location>
</feature>
<dbReference type="AlphaFoldDB" id="A0A1G4K7S8"/>
<dbReference type="GO" id="GO:0006488">
    <property type="term" value="P:dolichol-linked oligosaccharide biosynthetic process"/>
    <property type="evidence" value="ECO:0007669"/>
    <property type="project" value="UniProtKB-UniRule"/>
</dbReference>
<feature type="transmembrane region" description="Helical" evidence="14">
    <location>
        <begin position="362"/>
        <end position="380"/>
    </location>
</feature>
<dbReference type="Pfam" id="PF04922">
    <property type="entry name" value="DIE2_ALG10"/>
    <property type="match status" value="1"/>
</dbReference>
<dbReference type="GO" id="GO:0106073">
    <property type="term" value="F:dolichyl pyrophosphate Glc2Man9GlcNAc2 alpha-1,2-glucosyltransferase activity"/>
    <property type="evidence" value="ECO:0007669"/>
    <property type="project" value="UniProtKB-UniRule"/>
</dbReference>
<comment type="function">
    <text evidence="12">Dol-P-Glc:Glc(2)Man(9)GlcNAc(2)-PP-Dol alpha-1,2-glucosyltransferase that operates in the biosynthetic pathway of dolichol-linked oligosaccharides, the glycan precursors employed in protein asparagine (N)-glycosylation. The assembly of dolichol-linked oligosaccharides begins on the cytosolic side of the endoplasmic reticulum membrane and finishes in its lumen. The sequential addition of sugars to dolichol pyrophosphate produces dolichol-linked oligosaccharides containing fourteen sugars, including two GlcNAcs, nine mannoses and three glucoses. Once assembled, the oligosaccharide is transferred from the lipid to nascent proteins by oligosaccharyltransferases. In the lumen of the endoplasmic reticulum, adds the third and last glucose residue from dolichyl phosphate glucose (Dol-P-Glc) onto the lipid-linked oligosaccharide intermediate Glc(2)Man(9)GlcNAc(2)-PP-Dol to produce Glc(3)Man(9)GlcNAc(2)-PP-Dol.</text>
</comment>
<feature type="transmembrane region" description="Helical" evidence="14">
    <location>
        <begin position="140"/>
        <end position="157"/>
    </location>
</feature>
<organism evidence="15 16">
    <name type="scientific">Lachancea mirantina</name>
    <dbReference type="NCBI Taxonomy" id="1230905"/>
    <lineage>
        <taxon>Eukaryota</taxon>
        <taxon>Fungi</taxon>
        <taxon>Dikarya</taxon>
        <taxon>Ascomycota</taxon>
        <taxon>Saccharomycotina</taxon>
        <taxon>Saccharomycetes</taxon>
        <taxon>Saccharomycetales</taxon>
        <taxon>Saccharomycetaceae</taxon>
        <taxon>Lachancea</taxon>
    </lineage>
</organism>
<evidence type="ECO:0000256" key="12">
    <source>
        <dbReference type="ARBA" id="ARBA00044727"/>
    </source>
</evidence>
<comment type="subcellular location">
    <subcellularLocation>
        <location evidence="1">Endoplasmic reticulum membrane</location>
        <topology evidence="1">Multi-pass membrane protein</topology>
    </subcellularLocation>
</comment>
<feature type="transmembrane region" description="Helical" evidence="14">
    <location>
        <begin position="471"/>
        <end position="491"/>
    </location>
</feature>
<feature type="transmembrane region" description="Helical" evidence="14">
    <location>
        <begin position="244"/>
        <end position="264"/>
    </location>
</feature>
<dbReference type="GO" id="GO:0005789">
    <property type="term" value="C:endoplasmic reticulum membrane"/>
    <property type="evidence" value="ECO:0007669"/>
    <property type="project" value="UniProtKB-SubCell"/>
</dbReference>
<dbReference type="UniPathway" id="UPA00378"/>
<feature type="transmembrane region" description="Helical" evidence="14">
    <location>
        <begin position="411"/>
        <end position="430"/>
    </location>
</feature>
<accession>A0A1G4K7S8</accession>
<keyword evidence="7" id="KW-0808">Transferase</keyword>
<dbReference type="OrthoDB" id="4769at2759"/>